<proteinExistence type="predicted"/>
<evidence type="ECO:0000313" key="3">
    <source>
        <dbReference type="Proteomes" id="UP001500713"/>
    </source>
</evidence>
<comment type="caution">
    <text evidence="2">The sequence shown here is derived from an EMBL/GenBank/DDBJ whole genome shotgun (WGS) entry which is preliminary data.</text>
</comment>
<sequence>MSHSTIPTNCLVVVATGAEAKLYRNIGDDDGIKLRAERTIGPKNLSSEGPSGSHMPDSSIRETDEATFSKQLAHHLYELAHEGKFDSLVLAADPDSLGEMRPLLHKEVTDRIVLEMGKTLVNSSIKDIERTIQNN</sequence>
<evidence type="ECO:0000256" key="1">
    <source>
        <dbReference type="SAM" id="MobiDB-lite"/>
    </source>
</evidence>
<name>A0ABN1A5N1_9SPHN</name>
<evidence type="ECO:0000313" key="2">
    <source>
        <dbReference type="EMBL" id="GAA0468018.1"/>
    </source>
</evidence>
<dbReference type="Pfam" id="PF18856">
    <property type="entry name" value="baeRF_family12"/>
    <property type="match status" value="1"/>
</dbReference>
<accession>A0ABN1A5N1</accession>
<dbReference type="RefSeq" id="WP_229953872.1">
    <property type="nucleotide sequence ID" value="NZ_BAAAEM010000002.1"/>
</dbReference>
<dbReference type="EMBL" id="BAAAEM010000002">
    <property type="protein sequence ID" value="GAA0468018.1"/>
    <property type="molecule type" value="Genomic_DNA"/>
</dbReference>
<dbReference type="InterPro" id="IPR041374">
    <property type="entry name" value="BaeRF_family12"/>
</dbReference>
<feature type="region of interest" description="Disordered" evidence="1">
    <location>
        <begin position="39"/>
        <end position="64"/>
    </location>
</feature>
<protein>
    <submittedName>
        <fullName evidence="2">Host attachment protein</fullName>
    </submittedName>
</protein>
<dbReference type="Proteomes" id="UP001500713">
    <property type="component" value="Unassembled WGS sequence"/>
</dbReference>
<keyword evidence="3" id="KW-1185">Reference proteome</keyword>
<reference evidence="2 3" key="1">
    <citation type="journal article" date="2019" name="Int. J. Syst. Evol. Microbiol.">
        <title>The Global Catalogue of Microorganisms (GCM) 10K type strain sequencing project: providing services to taxonomists for standard genome sequencing and annotation.</title>
        <authorList>
            <consortium name="The Broad Institute Genomics Platform"/>
            <consortium name="The Broad Institute Genome Sequencing Center for Infectious Disease"/>
            <person name="Wu L."/>
            <person name="Ma J."/>
        </authorList>
    </citation>
    <scope>NUCLEOTIDE SEQUENCE [LARGE SCALE GENOMIC DNA]</scope>
    <source>
        <strain evidence="2 3">JCM 14162</strain>
    </source>
</reference>
<organism evidence="2 3">
    <name type="scientific">Parasphingorhabdus litoris</name>
    <dbReference type="NCBI Taxonomy" id="394733"/>
    <lineage>
        <taxon>Bacteria</taxon>
        <taxon>Pseudomonadati</taxon>
        <taxon>Pseudomonadota</taxon>
        <taxon>Alphaproteobacteria</taxon>
        <taxon>Sphingomonadales</taxon>
        <taxon>Sphingomonadaceae</taxon>
        <taxon>Parasphingorhabdus</taxon>
    </lineage>
</organism>
<gene>
    <name evidence="2" type="ORF">GCM10009096_06090</name>
</gene>